<dbReference type="EMBL" id="VIGI01000001">
    <property type="protein sequence ID" value="KAB8304644.1"/>
    <property type="molecule type" value="Genomic_DNA"/>
</dbReference>
<comment type="caution">
    <text evidence="1">The sequence shown here is derived from an EMBL/GenBank/DDBJ whole genome shotgun (WGS) entry which is preliminary data.</text>
</comment>
<sequence length="68" mass="8108">MYFVEVGLGFWEIWEFVEYLHQSYYLISLKNQRPSNLAYPMRPGFLKFSVTVLLCSVKTIRFTPRAKP</sequence>
<accession>A0A5N6KLF8</accession>
<keyword evidence="2" id="KW-1185">Reference proteome</keyword>
<organism evidence="1 2">
    <name type="scientific">Monilinia laxa</name>
    <name type="common">Brown rot fungus</name>
    <name type="synonym">Sclerotinia laxa</name>
    <dbReference type="NCBI Taxonomy" id="61186"/>
    <lineage>
        <taxon>Eukaryota</taxon>
        <taxon>Fungi</taxon>
        <taxon>Dikarya</taxon>
        <taxon>Ascomycota</taxon>
        <taxon>Pezizomycotina</taxon>
        <taxon>Leotiomycetes</taxon>
        <taxon>Helotiales</taxon>
        <taxon>Sclerotiniaceae</taxon>
        <taxon>Monilinia</taxon>
    </lineage>
</organism>
<proteinExistence type="predicted"/>
<dbReference type="AlphaFoldDB" id="A0A5N6KLF8"/>
<evidence type="ECO:0000313" key="1">
    <source>
        <dbReference type="EMBL" id="KAB8304644.1"/>
    </source>
</evidence>
<gene>
    <name evidence="1" type="ORF">EYC80_004015</name>
</gene>
<name>A0A5N6KLF8_MONLA</name>
<evidence type="ECO:0000313" key="2">
    <source>
        <dbReference type="Proteomes" id="UP000326757"/>
    </source>
</evidence>
<dbReference type="Proteomes" id="UP000326757">
    <property type="component" value="Unassembled WGS sequence"/>
</dbReference>
<protein>
    <submittedName>
        <fullName evidence="1">Uncharacterized protein</fullName>
    </submittedName>
</protein>
<reference evidence="1 2" key="1">
    <citation type="submission" date="2019-06" db="EMBL/GenBank/DDBJ databases">
        <title>Genome Sequence of the Brown Rot Fungal Pathogen Monilinia laxa.</title>
        <authorList>
            <person name="De Miccolis Angelini R.M."/>
            <person name="Landi L."/>
            <person name="Abate D."/>
            <person name="Pollastro S."/>
            <person name="Romanazzi G."/>
            <person name="Faretra F."/>
        </authorList>
    </citation>
    <scope>NUCLEOTIDE SEQUENCE [LARGE SCALE GENOMIC DNA]</scope>
    <source>
        <strain evidence="1 2">Mlax316</strain>
    </source>
</reference>